<gene>
    <name evidence="4" type="ORF">QBC46DRAFT_375081</name>
</gene>
<keyword evidence="5" id="KW-1185">Reference proteome</keyword>
<sequence>MAEPTSIETVEEFDSFVAKHKYVVVDFWAEWCPPCKAMAPMFANLSKSHGREGQLAFAKIDVDKTPEVAKKYGITAMPSFLFLHDFGKADGIDVPQDGKIAGGGTFMDNGKLKMIRGADPRNLTAVASELGRRVKEAADTAA</sequence>
<keyword evidence="2" id="KW-1015">Disulfide bond</keyword>
<reference evidence="5" key="1">
    <citation type="journal article" date="2023" name="Mol. Phylogenet. Evol.">
        <title>Genome-scale phylogeny and comparative genomics of the fungal order Sordariales.</title>
        <authorList>
            <person name="Hensen N."/>
            <person name="Bonometti L."/>
            <person name="Westerberg I."/>
            <person name="Brannstrom I.O."/>
            <person name="Guillou S."/>
            <person name="Cros-Aarteil S."/>
            <person name="Calhoun S."/>
            <person name="Haridas S."/>
            <person name="Kuo A."/>
            <person name="Mondo S."/>
            <person name="Pangilinan J."/>
            <person name="Riley R."/>
            <person name="LaButti K."/>
            <person name="Andreopoulos B."/>
            <person name="Lipzen A."/>
            <person name="Chen C."/>
            <person name="Yan M."/>
            <person name="Daum C."/>
            <person name="Ng V."/>
            <person name="Clum A."/>
            <person name="Steindorff A."/>
            <person name="Ohm R.A."/>
            <person name="Martin F."/>
            <person name="Silar P."/>
            <person name="Natvig D.O."/>
            <person name="Lalanne C."/>
            <person name="Gautier V."/>
            <person name="Ament-Velasquez S.L."/>
            <person name="Kruys A."/>
            <person name="Hutchinson M.I."/>
            <person name="Powell A.J."/>
            <person name="Barry K."/>
            <person name="Miller A.N."/>
            <person name="Grigoriev I.V."/>
            <person name="Debuchy R."/>
            <person name="Gladieux P."/>
            <person name="Hiltunen Thoren M."/>
            <person name="Johannesson H."/>
        </authorList>
    </citation>
    <scope>NUCLEOTIDE SEQUENCE [LARGE SCALE GENOMIC DNA]</scope>
    <source>
        <strain evidence="5">CBS 340.73</strain>
    </source>
</reference>
<dbReference type="InterPro" id="IPR036249">
    <property type="entry name" value="Thioredoxin-like_sf"/>
</dbReference>
<evidence type="ECO:0000313" key="4">
    <source>
        <dbReference type="EMBL" id="KAK3944363.1"/>
    </source>
</evidence>
<dbReference type="Proteomes" id="UP001303473">
    <property type="component" value="Unassembled WGS sequence"/>
</dbReference>
<dbReference type="Gene3D" id="3.40.30.10">
    <property type="entry name" value="Glutaredoxin"/>
    <property type="match status" value="1"/>
</dbReference>
<dbReference type="Pfam" id="PF00085">
    <property type="entry name" value="Thioredoxin"/>
    <property type="match status" value="1"/>
</dbReference>
<dbReference type="InterPro" id="IPR017937">
    <property type="entry name" value="Thioredoxin_CS"/>
</dbReference>
<accession>A0AAN6NHU8</accession>
<evidence type="ECO:0000256" key="1">
    <source>
        <dbReference type="ARBA" id="ARBA00008987"/>
    </source>
</evidence>
<dbReference type="AlphaFoldDB" id="A0AAN6NHU8"/>
<dbReference type="EMBL" id="MU853760">
    <property type="protein sequence ID" value="KAK3944363.1"/>
    <property type="molecule type" value="Genomic_DNA"/>
</dbReference>
<evidence type="ECO:0000313" key="5">
    <source>
        <dbReference type="Proteomes" id="UP001303473"/>
    </source>
</evidence>
<feature type="domain" description="Thioredoxin" evidence="3">
    <location>
        <begin position="1"/>
        <end position="139"/>
    </location>
</feature>
<dbReference type="PANTHER" id="PTHR46115">
    <property type="entry name" value="THIOREDOXIN-LIKE PROTEIN 1"/>
    <property type="match status" value="1"/>
</dbReference>
<comment type="caution">
    <text evidence="4">The sequence shown here is derived from an EMBL/GenBank/DDBJ whole genome shotgun (WGS) entry which is preliminary data.</text>
</comment>
<dbReference type="InterPro" id="IPR013766">
    <property type="entry name" value="Thioredoxin_domain"/>
</dbReference>
<dbReference type="PRINTS" id="PR00421">
    <property type="entry name" value="THIOREDOXIN"/>
</dbReference>
<dbReference type="CDD" id="cd02947">
    <property type="entry name" value="TRX_family"/>
    <property type="match status" value="1"/>
</dbReference>
<dbReference type="SUPFAM" id="SSF52833">
    <property type="entry name" value="Thioredoxin-like"/>
    <property type="match status" value="1"/>
</dbReference>
<proteinExistence type="inferred from homology"/>
<dbReference type="PROSITE" id="PS00194">
    <property type="entry name" value="THIOREDOXIN_1"/>
    <property type="match status" value="1"/>
</dbReference>
<comment type="similarity">
    <text evidence="1">Belongs to the thioredoxin family.</text>
</comment>
<dbReference type="PROSITE" id="PS51352">
    <property type="entry name" value="THIOREDOXIN_2"/>
    <property type="match status" value="1"/>
</dbReference>
<evidence type="ECO:0000256" key="2">
    <source>
        <dbReference type="ARBA" id="ARBA00023157"/>
    </source>
</evidence>
<evidence type="ECO:0000259" key="3">
    <source>
        <dbReference type="PROSITE" id="PS51352"/>
    </source>
</evidence>
<name>A0AAN6NHU8_9PEZI</name>
<protein>
    <submittedName>
        <fullName evidence="4">Thioredoxin-like protein</fullName>
    </submittedName>
</protein>
<organism evidence="4 5">
    <name type="scientific">Diplogelasinospora grovesii</name>
    <dbReference type="NCBI Taxonomy" id="303347"/>
    <lineage>
        <taxon>Eukaryota</taxon>
        <taxon>Fungi</taxon>
        <taxon>Dikarya</taxon>
        <taxon>Ascomycota</taxon>
        <taxon>Pezizomycotina</taxon>
        <taxon>Sordariomycetes</taxon>
        <taxon>Sordariomycetidae</taxon>
        <taxon>Sordariales</taxon>
        <taxon>Diplogelasinosporaceae</taxon>
        <taxon>Diplogelasinospora</taxon>
    </lineage>
</organism>